<accession>A0ABV0F1J1</accession>
<dbReference type="CDD" id="cd02440">
    <property type="entry name" value="AdoMet_MTases"/>
    <property type="match status" value="1"/>
</dbReference>
<dbReference type="EMBL" id="MAEI02000001">
    <property type="protein sequence ID" value="MEO1781920.1"/>
    <property type="molecule type" value="Genomic_DNA"/>
</dbReference>
<proteinExistence type="predicted"/>
<evidence type="ECO:0000313" key="2">
    <source>
        <dbReference type="EMBL" id="MEO1781920.1"/>
    </source>
</evidence>
<keyword evidence="3" id="KW-1185">Reference proteome</keyword>
<feature type="domain" description="Methyltransferase type 11" evidence="1">
    <location>
        <begin position="46"/>
        <end position="140"/>
    </location>
</feature>
<reference evidence="2 3" key="2">
    <citation type="submission" date="2024-02" db="EMBL/GenBank/DDBJ databases">
        <title>The Genome Sequence of Enterococcus diestrammenae JM9A.</title>
        <authorList>
            <person name="Earl A."/>
            <person name="Manson A."/>
            <person name="Gilmore M."/>
            <person name="Sanders J."/>
            <person name="Shea T."/>
            <person name="Howe W."/>
            <person name="Livny J."/>
            <person name="Cuomo C."/>
            <person name="Neafsey D."/>
            <person name="Birren B."/>
        </authorList>
    </citation>
    <scope>NUCLEOTIDE SEQUENCE [LARGE SCALE GENOMIC DNA]</scope>
    <source>
        <strain evidence="2 3">JM9A</strain>
    </source>
</reference>
<reference evidence="3" key="1">
    <citation type="submission" date="2016-06" db="EMBL/GenBank/DDBJ databases">
        <title>Four novel species of enterococci isolated from chicken manure.</title>
        <authorList>
            <person name="Van Tyne D."/>
        </authorList>
    </citation>
    <scope>NUCLEOTIDE SEQUENCE [LARGE SCALE GENOMIC DNA]</scope>
    <source>
        <strain evidence="3">JM9A</strain>
    </source>
</reference>
<dbReference type="PANTHER" id="PTHR43861:SF1">
    <property type="entry name" value="TRANS-ACONITATE 2-METHYLTRANSFERASE"/>
    <property type="match status" value="1"/>
</dbReference>
<protein>
    <recommendedName>
        <fullName evidence="1">Methyltransferase type 11 domain-containing protein</fullName>
    </recommendedName>
</protein>
<name>A0ABV0F1J1_9ENTE</name>
<organism evidence="2 3">
    <name type="scientific">Enterococcus diestrammenae</name>
    <dbReference type="NCBI Taxonomy" id="1155073"/>
    <lineage>
        <taxon>Bacteria</taxon>
        <taxon>Bacillati</taxon>
        <taxon>Bacillota</taxon>
        <taxon>Bacilli</taxon>
        <taxon>Lactobacillales</taxon>
        <taxon>Enterococcaceae</taxon>
        <taxon>Enterococcus</taxon>
    </lineage>
</organism>
<comment type="caution">
    <text evidence="2">The sequence shown here is derived from an EMBL/GenBank/DDBJ whole genome shotgun (WGS) entry which is preliminary data.</text>
</comment>
<dbReference type="SUPFAM" id="SSF53335">
    <property type="entry name" value="S-adenosyl-L-methionine-dependent methyltransferases"/>
    <property type="match status" value="1"/>
</dbReference>
<gene>
    <name evidence="2" type="ORF">BAU18_001513</name>
</gene>
<sequence>MSNIYDEDTFFEKYHQMSRSQLGLAGAGEWQTLRQLMPDFTDKTVLDLGCGYGWHCKYAAEHHARAVIGIDLSAKMLAKAQQLNPDEKITYRQGDIATVAFPPATFDVVFSSLAFHYLPDWPQLVAQVKRYLKPGGTFLFSVEHPVFTAAGKQQWDYNDDGSIRDFPVDNYFYEGQREADFLGETVQKYHRSLTTYLETLLQAGFKLNHVVEPQPPQEMLELPEMADEMRRPMMLIISCQKLG</sequence>
<dbReference type="Proteomes" id="UP001429357">
    <property type="component" value="Unassembled WGS sequence"/>
</dbReference>
<dbReference type="PANTHER" id="PTHR43861">
    <property type="entry name" value="TRANS-ACONITATE 2-METHYLTRANSFERASE-RELATED"/>
    <property type="match status" value="1"/>
</dbReference>
<dbReference type="Pfam" id="PF08241">
    <property type="entry name" value="Methyltransf_11"/>
    <property type="match status" value="1"/>
</dbReference>
<evidence type="ECO:0000259" key="1">
    <source>
        <dbReference type="Pfam" id="PF08241"/>
    </source>
</evidence>
<dbReference type="InterPro" id="IPR013216">
    <property type="entry name" value="Methyltransf_11"/>
</dbReference>
<dbReference type="RefSeq" id="WP_161869214.1">
    <property type="nucleotide sequence ID" value="NZ_MAEI02000001.1"/>
</dbReference>
<evidence type="ECO:0000313" key="3">
    <source>
        <dbReference type="Proteomes" id="UP001429357"/>
    </source>
</evidence>
<dbReference type="InterPro" id="IPR029063">
    <property type="entry name" value="SAM-dependent_MTases_sf"/>
</dbReference>
<dbReference type="Gene3D" id="3.40.50.150">
    <property type="entry name" value="Vaccinia Virus protein VP39"/>
    <property type="match status" value="1"/>
</dbReference>